<protein>
    <submittedName>
        <fullName evidence="1">Uncharacterized protein</fullName>
    </submittedName>
</protein>
<gene>
    <name evidence="1" type="ORF">CALCODRAFT_489564</name>
</gene>
<evidence type="ECO:0000313" key="1">
    <source>
        <dbReference type="EMBL" id="KZT62584.1"/>
    </source>
</evidence>
<dbReference type="AlphaFoldDB" id="A0A165K2I4"/>
<sequence>MRLAWQQLALHGASLPLHLAQRVTMGLRPTAPPSCPLPAHTHENVRRRGMTIPSVFTCVHAAPLETAPALS</sequence>
<name>A0A165K2I4_9BASI</name>
<keyword evidence="2" id="KW-1185">Reference proteome</keyword>
<evidence type="ECO:0000313" key="2">
    <source>
        <dbReference type="Proteomes" id="UP000076842"/>
    </source>
</evidence>
<reference evidence="1 2" key="1">
    <citation type="journal article" date="2016" name="Mol. Biol. Evol.">
        <title>Comparative Genomics of Early-Diverging Mushroom-Forming Fungi Provides Insights into the Origins of Lignocellulose Decay Capabilities.</title>
        <authorList>
            <person name="Nagy L.G."/>
            <person name="Riley R."/>
            <person name="Tritt A."/>
            <person name="Adam C."/>
            <person name="Daum C."/>
            <person name="Floudas D."/>
            <person name="Sun H."/>
            <person name="Yadav J.S."/>
            <person name="Pangilinan J."/>
            <person name="Larsson K.H."/>
            <person name="Matsuura K."/>
            <person name="Barry K."/>
            <person name="Labutti K."/>
            <person name="Kuo R."/>
            <person name="Ohm R.A."/>
            <person name="Bhattacharya S.S."/>
            <person name="Shirouzu T."/>
            <person name="Yoshinaga Y."/>
            <person name="Martin F.M."/>
            <person name="Grigoriev I.V."/>
            <person name="Hibbett D.S."/>
        </authorList>
    </citation>
    <scope>NUCLEOTIDE SEQUENCE [LARGE SCALE GENOMIC DNA]</scope>
    <source>
        <strain evidence="1 2">HHB12733</strain>
    </source>
</reference>
<dbReference type="InParanoid" id="A0A165K2I4"/>
<dbReference type="Proteomes" id="UP000076842">
    <property type="component" value="Unassembled WGS sequence"/>
</dbReference>
<dbReference type="EMBL" id="KV423915">
    <property type="protein sequence ID" value="KZT62584.1"/>
    <property type="molecule type" value="Genomic_DNA"/>
</dbReference>
<accession>A0A165K2I4</accession>
<proteinExistence type="predicted"/>
<organism evidence="1 2">
    <name type="scientific">Calocera cornea HHB12733</name>
    <dbReference type="NCBI Taxonomy" id="1353952"/>
    <lineage>
        <taxon>Eukaryota</taxon>
        <taxon>Fungi</taxon>
        <taxon>Dikarya</taxon>
        <taxon>Basidiomycota</taxon>
        <taxon>Agaricomycotina</taxon>
        <taxon>Dacrymycetes</taxon>
        <taxon>Dacrymycetales</taxon>
        <taxon>Dacrymycetaceae</taxon>
        <taxon>Calocera</taxon>
    </lineage>
</organism>